<dbReference type="EMBL" id="JWZT01003840">
    <property type="protein sequence ID" value="KII65441.1"/>
    <property type="molecule type" value="Genomic_DNA"/>
</dbReference>
<proteinExistence type="predicted"/>
<evidence type="ECO:0000313" key="1">
    <source>
        <dbReference type="EMBL" id="KII65441.1"/>
    </source>
</evidence>
<accession>A0A0C2ME77</accession>
<sequence>MHLKNIGILSRALVFWAIYLQICNAIRFWKSKSKINSKLLKPQIKFRFLEKYNLRYKFWKDAPNYWLLFFYEKKTESTVSNQILLVSKDGGVSFNRWRPTYNEKPLSVDKFFAAKSAVFGLSEVNQTFFYADKDLNIFFAQRYDENESIILSNFDLAYVIKIVVKEFDETFFYDHFPSKIADVFWVTFKFSDVEFIIKSNKFIERIFAAMQILLSLNDRSCFTLESE</sequence>
<dbReference type="AlphaFoldDB" id="A0A0C2ME77"/>
<protein>
    <submittedName>
        <fullName evidence="1">Uncharacterized protein</fullName>
    </submittedName>
</protein>
<name>A0A0C2ME77_THEKT</name>
<keyword evidence="2" id="KW-1185">Reference proteome</keyword>
<organism evidence="1 2">
    <name type="scientific">Thelohanellus kitauei</name>
    <name type="common">Myxosporean</name>
    <dbReference type="NCBI Taxonomy" id="669202"/>
    <lineage>
        <taxon>Eukaryota</taxon>
        <taxon>Metazoa</taxon>
        <taxon>Cnidaria</taxon>
        <taxon>Myxozoa</taxon>
        <taxon>Myxosporea</taxon>
        <taxon>Bivalvulida</taxon>
        <taxon>Platysporina</taxon>
        <taxon>Myxobolidae</taxon>
        <taxon>Thelohanellus</taxon>
    </lineage>
</organism>
<dbReference type="Proteomes" id="UP000031668">
    <property type="component" value="Unassembled WGS sequence"/>
</dbReference>
<gene>
    <name evidence="1" type="ORF">RF11_08092</name>
</gene>
<evidence type="ECO:0000313" key="2">
    <source>
        <dbReference type="Proteomes" id="UP000031668"/>
    </source>
</evidence>
<comment type="caution">
    <text evidence="1">The sequence shown here is derived from an EMBL/GenBank/DDBJ whole genome shotgun (WGS) entry which is preliminary data.</text>
</comment>
<reference evidence="1 2" key="1">
    <citation type="journal article" date="2014" name="Genome Biol. Evol.">
        <title>The genome of the myxosporean Thelohanellus kitauei shows adaptations to nutrient acquisition within its fish host.</title>
        <authorList>
            <person name="Yang Y."/>
            <person name="Xiong J."/>
            <person name="Zhou Z."/>
            <person name="Huo F."/>
            <person name="Miao W."/>
            <person name="Ran C."/>
            <person name="Liu Y."/>
            <person name="Zhang J."/>
            <person name="Feng J."/>
            <person name="Wang M."/>
            <person name="Wang M."/>
            <person name="Wang L."/>
            <person name="Yao B."/>
        </authorList>
    </citation>
    <scope>NUCLEOTIDE SEQUENCE [LARGE SCALE GENOMIC DNA]</scope>
    <source>
        <strain evidence="1">Wuqing</strain>
    </source>
</reference>